<comment type="caution">
    <text evidence="3">The sequence shown here is derived from an EMBL/GenBank/DDBJ whole genome shotgun (WGS) entry which is preliminary data.</text>
</comment>
<keyword evidence="4" id="KW-1185">Reference proteome</keyword>
<feature type="domain" description="UPF0033" evidence="2">
    <location>
        <begin position="5"/>
        <end position="29"/>
    </location>
</feature>
<comment type="similarity">
    <text evidence="1">Belongs to the sulfur carrier protein TusA family.</text>
</comment>
<dbReference type="Pfam" id="PF01206">
    <property type="entry name" value="TusA"/>
    <property type="match status" value="1"/>
</dbReference>
<sequence length="206" mass="22538">MKHVVDARGLICPLPVVNTKNEIENMEEGESVDVLVDNEIAVQNLSKFANVRGYGFSHEKTDDVNYQVTITVSAGNNMNLQKDLSKDIVCDMSPHNNDVVVISAETMGQGEKELGKALMKAFVFALTKQDSLPETVILYNSGAFLSCEESDSLEDLLFMEGQGTEILTCGTCLNFYGMTDKLAVGNVTNMYDIVRIISGASKVIRP</sequence>
<dbReference type="InterPro" id="IPR001455">
    <property type="entry name" value="TusA-like"/>
</dbReference>
<dbReference type="Proteomes" id="UP000610862">
    <property type="component" value="Unassembled WGS sequence"/>
</dbReference>
<evidence type="ECO:0000259" key="2">
    <source>
        <dbReference type="PROSITE" id="PS01148"/>
    </source>
</evidence>
<dbReference type="RefSeq" id="WP_187524731.1">
    <property type="nucleotide sequence ID" value="NZ_JACRTA010000001.1"/>
</dbReference>
<dbReference type="PANTHER" id="PTHR33279">
    <property type="entry name" value="SULFUR CARRIER PROTEIN YEDF-RELATED"/>
    <property type="match status" value="1"/>
</dbReference>
<dbReference type="SUPFAM" id="SSF64307">
    <property type="entry name" value="SirA-like"/>
    <property type="match status" value="1"/>
</dbReference>
<proteinExistence type="inferred from homology"/>
<dbReference type="InterPro" id="IPR036868">
    <property type="entry name" value="TusA-like_sf"/>
</dbReference>
<dbReference type="AlphaFoldDB" id="A0A926E7Z3"/>
<organism evidence="3 4">
    <name type="scientific">Lentihominibacter hominis</name>
    <dbReference type="NCBI Taxonomy" id="2763645"/>
    <lineage>
        <taxon>Bacteria</taxon>
        <taxon>Bacillati</taxon>
        <taxon>Bacillota</taxon>
        <taxon>Clostridia</taxon>
        <taxon>Peptostreptococcales</taxon>
        <taxon>Anaerovoracaceae</taxon>
        <taxon>Lentihominibacter</taxon>
    </lineage>
</organism>
<evidence type="ECO:0000313" key="4">
    <source>
        <dbReference type="Proteomes" id="UP000610862"/>
    </source>
</evidence>
<protein>
    <submittedName>
        <fullName evidence="3">Sulfurtransferase-like selenium metabolism protein YedF</fullName>
    </submittedName>
</protein>
<dbReference type="InterPro" id="IPR019870">
    <property type="entry name" value="Se_metab_YedF"/>
</dbReference>
<evidence type="ECO:0000313" key="3">
    <source>
        <dbReference type="EMBL" id="MBC8567221.1"/>
    </source>
</evidence>
<evidence type="ECO:0000256" key="1">
    <source>
        <dbReference type="ARBA" id="ARBA00008984"/>
    </source>
</evidence>
<dbReference type="EMBL" id="JACRTA010000001">
    <property type="protein sequence ID" value="MBC8567221.1"/>
    <property type="molecule type" value="Genomic_DNA"/>
</dbReference>
<dbReference type="SUPFAM" id="SSF75169">
    <property type="entry name" value="DsrEFH-like"/>
    <property type="match status" value="1"/>
</dbReference>
<dbReference type="PANTHER" id="PTHR33279:SF6">
    <property type="entry name" value="SULFUR CARRIER PROTEIN YEDF-RELATED"/>
    <property type="match status" value="1"/>
</dbReference>
<dbReference type="Gene3D" id="3.30.110.40">
    <property type="entry name" value="TusA-like domain"/>
    <property type="match status" value="1"/>
</dbReference>
<dbReference type="PROSITE" id="PS01148">
    <property type="entry name" value="UPF0033"/>
    <property type="match status" value="1"/>
</dbReference>
<dbReference type="InterPro" id="IPR027396">
    <property type="entry name" value="DsrEFH-like"/>
</dbReference>
<gene>
    <name evidence="3" type="primary">yedF</name>
    <name evidence="3" type="ORF">H8692_00395</name>
</gene>
<accession>A0A926E7Z3</accession>
<reference evidence="3" key="1">
    <citation type="submission" date="2020-08" db="EMBL/GenBank/DDBJ databases">
        <title>Genome public.</title>
        <authorList>
            <person name="Liu C."/>
            <person name="Sun Q."/>
        </authorList>
    </citation>
    <scope>NUCLEOTIDE SEQUENCE</scope>
    <source>
        <strain evidence="3">NSJ-24</strain>
    </source>
</reference>
<name>A0A926E7Z3_9FIRM</name>
<dbReference type="NCBIfam" id="TIGR03527">
    <property type="entry name" value="selenium_YedF"/>
    <property type="match status" value="1"/>
</dbReference>